<dbReference type="AlphaFoldDB" id="A0A1D9P0M6"/>
<proteinExistence type="predicted"/>
<evidence type="ECO:0000313" key="5">
    <source>
        <dbReference type="EMBL" id="AOZ96029.1"/>
    </source>
</evidence>
<evidence type="ECO:0000256" key="1">
    <source>
        <dbReference type="ARBA" id="ARBA00000085"/>
    </source>
</evidence>
<dbReference type="EMBL" id="CP017831">
    <property type="protein sequence ID" value="AOZ96029.1"/>
    <property type="molecule type" value="Genomic_DNA"/>
</dbReference>
<reference evidence="6" key="1">
    <citation type="submission" date="2016-10" db="EMBL/GenBank/DDBJ databases">
        <title>The complete genome sequence of the rumen bacterium Butyrivibrio hungatei MB2003.</title>
        <authorList>
            <person name="Palevich N."/>
            <person name="Kelly W.J."/>
            <person name="Leahy S.C."/>
            <person name="Altermann E."/>
            <person name="Rakonjac J."/>
            <person name="Attwood G.T."/>
        </authorList>
    </citation>
    <scope>NUCLEOTIDE SEQUENCE [LARGE SCALE GENOMIC DNA]</scope>
    <source>
        <strain evidence="6">MB2003</strain>
    </source>
</reference>
<dbReference type="Gene3D" id="2.40.50.180">
    <property type="entry name" value="CheA-289, Domain 4"/>
    <property type="match status" value="1"/>
</dbReference>
<accession>A0A1D9P0M6</accession>
<dbReference type="RefSeq" id="WP_071175750.1">
    <property type="nucleotide sequence ID" value="NZ_CP017831.1"/>
</dbReference>
<dbReference type="GO" id="GO:0006935">
    <property type="term" value="P:chemotaxis"/>
    <property type="evidence" value="ECO:0007669"/>
    <property type="project" value="InterPro"/>
</dbReference>
<gene>
    <name evidence="5" type="ORF">bhn_I0995</name>
</gene>
<comment type="function">
    <text evidence="3">Involved in the transmission of sensory signals from the chemoreceptors to the flagellar motors. CheA is autophosphorylated; it can transfer its phosphate group to either CheB or CheY.</text>
</comment>
<evidence type="ECO:0000259" key="4">
    <source>
        <dbReference type="PROSITE" id="PS50851"/>
    </source>
</evidence>
<name>A0A1D9P0M6_9FIRM</name>
<dbReference type="InterPro" id="IPR036061">
    <property type="entry name" value="CheW-like_dom_sf"/>
</dbReference>
<sequence>MDTNQLMVLGQQTGTYQALIVSISNELFAIPLSTILSIENVAVSELSQVDNDDVIYLRGKVIPLVYLDRVFNMEPSPEKENLSVVVCMYNHSYFGFVVDALNGQKEIETKSLGVLDDNDFFTGASILDDDVALILNIPSFVTEEVRNG</sequence>
<dbReference type="PANTHER" id="PTHR43395">
    <property type="entry name" value="SENSOR HISTIDINE KINASE CHEA"/>
    <property type="match status" value="1"/>
</dbReference>
<dbReference type="OrthoDB" id="2003958at2"/>
<dbReference type="Proteomes" id="UP000179284">
    <property type="component" value="Chromosome I"/>
</dbReference>
<dbReference type="GO" id="GO:0004673">
    <property type="term" value="F:protein histidine kinase activity"/>
    <property type="evidence" value="ECO:0007669"/>
    <property type="project" value="UniProtKB-EC"/>
</dbReference>
<dbReference type="GO" id="GO:0007165">
    <property type="term" value="P:signal transduction"/>
    <property type="evidence" value="ECO:0007669"/>
    <property type="project" value="InterPro"/>
</dbReference>
<dbReference type="KEGG" id="bhu:bhn_I0995"/>
<dbReference type="SMART" id="SM00260">
    <property type="entry name" value="CheW"/>
    <property type="match status" value="1"/>
</dbReference>
<evidence type="ECO:0000256" key="2">
    <source>
        <dbReference type="ARBA" id="ARBA00012438"/>
    </source>
</evidence>
<comment type="catalytic activity">
    <reaction evidence="1">
        <text>ATP + protein L-histidine = ADP + protein N-phospho-L-histidine.</text>
        <dbReference type="EC" id="2.7.13.3"/>
    </reaction>
</comment>
<keyword evidence="6" id="KW-1185">Reference proteome</keyword>
<dbReference type="PANTHER" id="PTHR43395:SF10">
    <property type="entry name" value="CHEMOTAXIS PROTEIN CHEA"/>
    <property type="match status" value="1"/>
</dbReference>
<dbReference type="EC" id="2.7.13.3" evidence="2"/>
<evidence type="ECO:0000313" key="6">
    <source>
        <dbReference type="Proteomes" id="UP000179284"/>
    </source>
</evidence>
<dbReference type="InterPro" id="IPR051315">
    <property type="entry name" value="Bact_Chemotaxis_CheA"/>
</dbReference>
<protein>
    <recommendedName>
        <fullName evidence="2">histidine kinase</fullName>
        <ecNumber evidence="2">2.7.13.3</ecNumber>
    </recommendedName>
</protein>
<dbReference type="Pfam" id="PF01584">
    <property type="entry name" value="CheW"/>
    <property type="match status" value="1"/>
</dbReference>
<dbReference type="InterPro" id="IPR002545">
    <property type="entry name" value="CheW-lke_dom"/>
</dbReference>
<evidence type="ECO:0000256" key="3">
    <source>
        <dbReference type="ARBA" id="ARBA00035100"/>
    </source>
</evidence>
<dbReference type="PROSITE" id="PS50851">
    <property type="entry name" value="CHEW"/>
    <property type="match status" value="1"/>
</dbReference>
<organism evidence="5 6">
    <name type="scientific">Butyrivibrio hungatei</name>
    <dbReference type="NCBI Taxonomy" id="185008"/>
    <lineage>
        <taxon>Bacteria</taxon>
        <taxon>Bacillati</taxon>
        <taxon>Bacillota</taxon>
        <taxon>Clostridia</taxon>
        <taxon>Lachnospirales</taxon>
        <taxon>Lachnospiraceae</taxon>
        <taxon>Butyrivibrio</taxon>
    </lineage>
</organism>
<feature type="domain" description="CheW-like" evidence="4">
    <location>
        <begin position="15"/>
        <end position="146"/>
    </location>
</feature>
<dbReference type="SUPFAM" id="SSF50341">
    <property type="entry name" value="CheW-like"/>
    <property type="match status" value="1"/>
</dbReference>